<dbReference type="InterPro" id="IPR016461">
    <property type="entry name" value="COMT-like"/>
</dbReference>
<protein>
    <recommendedName>
        <fullName evidence="2">O-methyltransferase dimerisation domain-containing protein</fullName>
    </recommendedName>
</protein>
<dbReference type="PANTHER" id="PTHR11746">
    <property type="entry name" value="O-METHYLTRANSFERASE"/>
    <property type="match status" value="1"/>
</dbReference>
<dbReference type="Pfam" id="PF08100">
    <property type="entry name" value="Dimerisation"/>
    <property type="match status" value="1"/>
</dbReference>
<dbReference type="Gene3D" id="1.10.10.10">
    <property type="entry name" value="Winged helix-like DNA-binding domain superfamily/Winged helix DNA-binding domain"/>
    <property type="match status" value="1"/>
</dbReference>
<dbReference type="InterPro" id="IPR036390">
    <property type="entry name" value="WH_DNA-bd_sf"/>
</dbReference>
<reference evidence="3 4" key="1">
    <citation type="submission" date="2017-11" db="EMBL/GenBank/DDBJ databases">
        <title>De-novo sequencing of pomegranate (Punica granatum L.) genome.</title>
        <authorList>
            <person name="Akparov Z."/>
            <person name="Amiraslanov A."/>
            <person name="Hajiyeva S."/>
            <person name="Abbasov M."/>
            <person name="Kaur K."/>
            <person name="Hamwieh A."/>
            <person name="Solovyev V."/>
            <person name="Salamov A."/>
            <person name="Braich B."/>
            <person name="Kosarev P."/>
            <person name="Mahmoud A."/>
            <person name="Hajiyev E."/>
            <person name="Babayeva S."/>
            <person name="Izzatullayeva V."/>
            <person name="Mammadov A."/>
            <person name="Mammadov A."/>
            <person name="Sharifova S."/>
            <person name="Ojaghi J."/>
            <person name="Eynullazada K."/>
            <person name="Bayramov B."/>
            <person name="Abdulazimova A."/>
            <person name="Shahmuradov I."/>
        </authorList>
    </citation>
    <scope>NUCLEOTIDE SEQUENCE [LARGE SCALE GENOMIC DNA]</scope>
    <source>
        <strain evidence="4">cv. AG2017</strain>
        <tissue evidence="3">Leaf</tissue>
    </source>
</reference>
<name>A0A2I0HX53_PUNGR</name>
<evidence type="ECO:0000256" key="1">
    <source>
        <dbReference type="SAM" id="Phobius"/>
    </source>
</evidence>
<dbReference type="Proteomes" id="UP000233551">
    <property type="component" value="Unassembled WGS sequence"/>
</dbReference>
<keyword evidence="4" id="KW-1185">Reference proteome</keyword>
<dbReference type="SUPFAM" id="SSF46785">
    <property type="entry name" value="Winged helix' DNA-binding domain"/>
    <property type="match status" value="1"/>
</dbReference>
<keyword evidence="1" id="KW-1133">Transmembrane helix</keyword>
<feature type="domain" description="O-methyltransferase dimerisation" evidence="2">
    <location>
        <begin position="17"/>
        <end position="105"/>
    </location>
</feature>
<dbReference type="GO" id="GO:0008168">
    <property type="term" value="F:methyltransferase activity"/>
    <property type="evidence" value="ECO:0007669"/>
    <property type="project" value="InterPro"/>
</dbReference>
<proteinExistence type="predicted"/>
<evidence type="ECO:0000313" key="4">
    <source>
        <dbReference type="Proteomes" id="UP000233551"/>
    </source>
</evidence>
<keyword evidence="1" id="KW-0472">Membrane</keyword>
<dbReference type="GO" id="GO:0046983">
    <property type="term" value="F:protein dimerization activity"/>
    <property type="evidence" value="ECO:0007669"/>
    <property type="project" value="InterPro"/>
</dbReference>
<dbReference type="PROSITE" id="PS51683">
    <property type="entry name" value="SAM_OMT_II"/>
    <property type="match status" value="1"/>
</dbReference>
<dbReference type="EMBL" id="PGOL01005017">
    <property type="protein sequence ID" value="PKI36110.1"/>
    <property type="molecule type" value="Genomic_DNA"/>
</dbReference>
<evidence type="ECO:0000259" key="2">
    <source>
        <dbReference type="Pfam" id="PF08100"/>
    </source>
</evidence>
<dbReference type="AlphaFoldDB" id="A0A2I0HX53"/>
<sequence length="152" mass="16813">MDAKEDDAMLRGQVAIWHCMFGFADAMALTCAVELGIANIMHSHGRPVTLHQIGASIDGTSSPDIPSLARIMRLLVRREIFAAHQPSDGGDTLYGQTYSSRWLVTESGSESNLAPMGGFVRITRIRVTRRLECKRNVRLEQAPVVFDVRTSK</sequence>
<organism evidence="3 4">
    <name type="scientific">Punica granatum</name>
    <name type="common">Pomegranate</name>
    <dbReference type="NCBI Taxonomy" id="22663"/>
    <lineage>
        <taxon>Eukaryota</taxon>
        <taxon>Viridiplantae</taxon>
        <taxon>Streptophyta</taxon>
        <taxon>Embryophyta</taxon>
        <taxon>Tracheophyta</taxon>
        <taxon>Spermatophyta</taxon>
        <taxon>Magnoliopsida</taxon>
        <taxon>eudicotyledons</taxon>
        <taxon>Gunneridae</taxon>
        <taxon>Pentapetalae</taxon>
        <taxon>rosids</taxon>
        <taxon>malvids</taxon>
        <taxon>Myrtales</taxon>
        <taxon>Lythraceae</taxon>
        <taxon>Punica</taxon>
    </lineage>
</organism>
<gene>
    <name evidence="3" type="ORF">CRG98_043502</name>
</gene>
<dbReference type="STRING" id="22663.A0A2I0HX53"/>
<dbReference type="InterPro" id="IPR036388">
    <property type="entry name" value="WH-like_DNA-bd_sf"/>
</dbReference>
<feature type="transmembrane region" description="Helical" evidence="1">
    <location>
        <begin position="15"/>
        <end position="37"/>
    </location>
</feature>
<evidence type="ECO:0000313" key="3">
    <source>
        <dbReference type="EMBL" id="PKI36110.1"/>
    </source>
</evidence>
<comment type="caution">
    <text evidence="3">The sequence shown here is derived from an EMBL/GenBank/DDBJ whole genome shotgun (WGS) entry which is preliminary data.</text>
</comment>
<keyword evidence="1" id="KW-0812">Transmembrane</keyword>
<dbReference type="InterPro" id="IPR012967">
    <property type="entry name" value="COMT_dimerisation"/>
</dbReference>
<accession>A0A2I0HX53</accession>